<evidence type="ECO:0000256" key="6">
    <source>
        <dbReference type="ARBA" id="ARBA00023040"/>
    </source>
</evidence>
<evidence type="ECO:0000256" key="5">
    <source>
        <dbReference type="ARBA" id="ARBA00022989"/>
    </source>
</evidence>
<keyword evidence="9" id="KW-0807">Transducer</keyword>
<reference evidence="13" key="1">
    <citation type="journal article" date="2011" name="Science">
        <title>The plant cell wall-decomposing machinery underlies the functional diversity of forest fungi.</title>
        <authorList>
            <person name="Eastwood D.C."/>
            <person name="Floudas D."/>
            <person name="Binder M."/>
            <person name="Majcherczyk A."/>
            <person name="Schneider P."/>
            <person name="Aerts A."/>
            <person name="Asiegbu F.O."/>
            <person name="Baker S.E."/>
            <person name="Barry K."/>
            <person name="Bendiksby M."/>
            <person name="Blumentritt M."/>
            <person name="Coutinho P.M."/>
            <person name="Cullen D."/>
            <person name="de Vries R.P."/>
            <person name="Gathman A."/>
            <person name="Goodell B."/>
            <person name="Henrissat B."/>
            <person name="Ihrmark K."/>
            <person name="Kauserud H."/>
            <person name="Kohler A."/>
            <person name="LaButti K."/>
            <person name="Lapidus A."/>
            <person name="Lavin J.L."/>
            <person name="Lee Y.-H."/>
            <person name="Lindquist E."/>
            <person name="Lilly W."/>
            <person name="Lucas S."/>
            <person name="Morin E."/>
            <person name="Murat C."/>
            <person name="Oguiza J.A."/>
            <person name="Park J."/>
            <person name="Pisabarro A.G."/>
            <person name="Riley R."/>
            <person name="Rosling A."/>
            <person name="Salamov A."/>
            <person name="Schmidt O."/>
            <person name="Schmutz J."/>
            <person name="Skrede I."/>
            <person name="Stenlid J."/>
            <person name="Wiebenga A."/>
            <person name="Xie X."/>
            <person name="Kuees U."/>
            <person name="Hibbett D.S."/>
            <person name="Hoffmeister D."/>
            <person name="Hoegberg N."/>
            <person name="Martin F."/>
            <person name="Grigoriev I.V."/>
            <person name="Watkinson S.C."/>
        </authorList>
    </citation>
    <scope>NUCLEOTIDE SEQUENCE [LARGE SCALE GENOMIC DNA]</scope>
    <source>
        <strain evidence="13">S7.9</strain>
    </source>
</reference>
<evidence type="ECO:0000313" key="12">
    <source>
        <dbReference type="EMBL" id="EGO31201.1"/>
    </source>
</evidence>
<evidence type="ECO:0000256" key="9">
    <source>
        <dbReference type="ARBA" id="ARBA00023224"/>
    </source>
</evidence>
<dbReference type="AlphaFoldDB" id="F8NFB8"/>
<feature type="chain" id="PRO_5003381226" evidence="11">
    <location>
        <begin position="17"/>
        <end position="176"/>
    </location>
</feature>
<gene>
    <name evidence="12" type="ORF">SERLADRAFT_455995</name>
</gene>
<dbReference type="HOGENOM" id="CLU_114235_0_0_1"/>
<keyword evidence="7 10" id="KW-0472">Membrane</keyword>
<keyword evidence="6" id="KW-0297">G-protein coupled receptor</keyword>
<feature type="transmembrane region" description="Helical" evidence="10">
    <location>
        <begin position="21"/>
        <end position="42"/>
    </location>
</feature>
<proteinExistence type="inferred from homology"/>
<keyword evidence="5 10" id="KW-1133">Transmembrane helix</keyword>
<dbReference type="EMBL" id="GL945428">
    <property type="protein sequence ID" value="EGO31201.1"/>
    <property type="molecule type" value="Genomic_DNA"/>
</dbReference>
<dbReference type="RefSeq" id="XP_007313085.1">
    <property type="nucleotide sequence ID" value="XM_007313023.1"/>
</dbReference>
<accession>F8NFB8</accession>
<feature type="transmembrane region" description="Helical" evidence="10">
    <location>
        <begin position="62"/>
        <end position="80"/>
    </location>
</feature>
<evidence type="ECO:0000256" key="4">
    <source>
        <dbReference type="ARBA" id="ARBA00022692"/>
    </source>
</evidence>
<evidence type="ECO:0000256" key="8">
    <source>
        <dbReference type="ARBA" id="ARBA00023170"/>
    </source>
</evidence>
<sequence length="176" mass="19724">MGFVSMVILLPMYIRAKNHSVCMYIIWTSVLCLVYSINSIIWDNNVVNWAPVWCDISSRSITAAWCGTQTGMICIVRRLYRIMTLKAAEQSNRQARFDLIIDLSIGIGLPMLMLPLQYIVDSNRFAIIEDIGCFPATVFTPASIPIYGMWGSIFGLVSALYGGSTDHSCCYQIENS</sequence>
<evidence type="ECO:0000256" key="7">
    <source>
        <dbReference type="ARBA" id="ARBA00023136"/>
    </source>
</evidence>
<dbReference type="PANTHER" id="PTHR28097:SF1">
    <property type="entry name" value="PHEROMONE A FACTOR RECEPTOR"/>
    <property type="match status" value="1"/>
</dbReference>
<dbReference type="KEGG" id="sla:SERLADRAFT_455995"/>
<feature type="transmembrane region" description="Helical" evidence="10">
    <location>
        <begin position="100"/>
        <end position="120"/>
    </location>
</feature>
<dbReference type="GO" id="GO:0004932">
    <property type="term" value="F:mating-type factor pheromone receptor activity"/>
    <property type="evidence" value="ECO:0007669"/>
    <property type="project" value="InterPro"/>
</dbReference>
<dbReference type="OrthoDB" id="2874149at2759"/>
<dbReference type="GeneID" id="18817249"/>
<evidence type="ECO:0000313" key="13">
    <source>
        <dbReference type="Proteomes" id="UP000008064"/>
    </source>
</evidence>
<evidence type="ECO:0000256" key="1">
    <source>
        <dbReference type="ARBA" id="ARBA00004141"/>
    </source>
</evidence>
<dbReference type="PANTHER" id="PTHR28097">
    <property type="entry name" value="PHEROMONE A FACTOR RECEPTOR"/>
    <property type="match status" value="1"/>
</dbReference>
<protein>
    <submittedName>
        <fullName evidence="12">Uncharacterized protein</fullName>
    </submittedName>
</protein>
<keyword evidence="11" id="KW-0732">Signal</keyword>
<dbReference type="GO" id="GO:0005886">
    <property type="term" value="C:plasma membrane"/>
    <property type="evidence" value="ECO:0007669"/>
    <property type="project" value="TreeGrafter"/>
</dbReference>
<keyword evidence="3" id="KW-0589">Pheromone response</keyword>
<comment type="similarity">
    <text evidence="2">Belongs to the G-protein coupled receptor 4 family.</text>
</comment>
<dbReference type="InterPro" id="IPR001499">
    <property type="entry name" value="GPCR_STE3"/>
</dbReference>
<keyword evidence="4 10" id="KW-0812">Transmembrane</keyword>
<evidence type="ECO:0000256" key="3">
    <source>
        <dbReference type="ARBA" id="ARBA00022507"/>
    </source>
</evidence>
<evidence type="ECO:0000256" key="11">
    <source>
        <dbReference type="SAM" id="SignalP"/>
    </source>
</evidence>
<organism evidence="13">
    <name type="scientific">Serpula lacrymans var. lacrymans (strain S7.9)</name>
    <name type="common">Dry rot fungus</name>
    <dbReference type="NCBI Taxonomy" id="578457"/>
    <lineage>
        <taxon>Eukaryota</taxon>
        <taxon>Fungi</taxon>
        <taxon>Dikarya</taxon>
        <taxon>Basidiomycota</taxon>
        <taxon>Agaricomycotina</taxon>
        <taxon>Agaricomycetes</taxon>
        <taxon>Agaricomycetidae</taxon>
        <taxon>Boletales</taxon>
        <taxon>Coniophorineae</taxon>
        <taxon>Serpulaceae</taxon>
        <taxon>Serpula</taxon>
    </lineage>
</organism>
<evidence type="ECO:0000256" key="2">
    <source>
        <dbReference type="ARBA" id="ARBA00011085"/>
    </source>
</evidence>
<keyword evidence="8" id="KW-0675">Receptor</keyword>
<dbReference type="Pfam" id="PF02076">
    <property type="entry name" value="STE3"/>
    <property type="match status" value="1"/>
</dbReference>
<dbReference type="GO" id="GO:0000750">
    <property type="term" value="P:pheromone-dependent signal transduction involved in conjugation with cellular fusion"/>
    <property type="evidence" value="ECO:0007669"/>
    <property type="project" value="TreeGrafter"/>
</dbReference>
<evidence type="ECO:0000256" key="10">
    <source>
        <dbReference type="SAM" id="Phobius"/>
    </source>
</evidence>
<name>F8NFB8_SERL9</name>
<comment type="subcellular location">
    <subcellularLocation>
        <location evidence="1">Membrane</location>
        <topology evidence="1">Multi-pass membrane protein</topology>
    </subcellularLocation>
</comment>
<dbReference type="Proteomes" id="UP000008064">
    <property type="component" value="Unassembled WGS sequence"/>
</dbReference>
<dbReference type="PRINTS" id="PR00899">
    <property type="entry name" value="GPCRSTE3"/>
</dbReference>
<feature type="signal peptide" evidence="11">
    <location>
        <begin position="1"/>
        <end position="16"/>
    </location>
</feature>